<dbReference type="RefSeq" id="WP_194738390.1">
    <property type="nucleotide sequence ID" value="NZ_JADKYY010000001.1"/>
</dbReference>
<evidence type="ECO:0000313" key="2">
    <source>
        <dbReference type="EMBL" id="MBF5026467.1"/>
    </source>
</evidence>
<reference evidence="2" key="1">
    <citation type="submission" date="2020-11" db="EMBL/GenBank/DDBJ databases">
        <title>Genome seq and assembly of Planobacterium sp.</title>
        <authorList>
            <person name="Chhetri G."/>
        </authorList>
    </citation>
    <scope>NUCLEOTIDE SEQUENCE</scope>
    <source>
        <strain evidence="2">GCR5</strain>
    </source>
</reference>
<feature type="signal peptide" evidence="1">
    <location>
        <begin position="1"/>
        <end position="26"/>
    </location>
</feature>
<dbReference type="EMBL" id="JADKYY010000001">
    <property type="protein sequence ID" value="MBF5026467.1"/>
    <property type="molecule type" value="Genomic_DNA"/>
</dbReference>
<proteinExistence type="predicted"/>
<evidence type="ECO:0008006" key="4">
    <source>
        <dbReference type="Google" id="ProtNLM"/>
    </source>
</evidence>
<keyword evidence="1" id="KW-0732">Signal</keyword>
<protein>
    <recommendedName>
        <fullName evidence="4">TonB C-terminal domain-containing protein</fullName>
    </recommendedName>
</protein>
<keyword evidence="3" id="KW-1185">Reference proteome</keyword>
<dbReference type="AlphaFoldDB" id="A0A931E7L2"/>
<dbReference type="Proteomes" id="UP000694480">
    <property type="component" value="Unassembled WGS sequence"/>
</dbReference>
<organism evidence="2 3">
    <name type="scientific">Planobacterium oryzisoli</name>
    <dbReference type="NCBI Taxonomy" id="2771435"/>
    <lineage>
        <taxon>Bacteria</taxon>
        <taxon>Pseudomonadati</taxon>
        <taxon>Bacteroidota</taxon>
        <taxon>Flavobacteriia</taxon>
        <taxon>Flavobacteriales</taxon>
        <taxon>Weeksellaceae</taxon>
        <taxon>Chryseobacterium group</taxon>
        <taxon>Chryseobacterium</taxon>
    </lineage>
</organism>
<feature type="chain" id="PRO_5036929069" description="TonB C-terminal domain-containing protein" evidence="1">
    <location>
        <begin position="27"/>
        <end position="135"/>
    </location>
</feature>
<sequence length="135" mass="15067">MKNTTLKIVFTTIGIALASVTTLVKAQTQTPSNQIQTVEVSPNDGFQSLRTTLYDRFDFTAAEYREGKIQSELSFEVLPSGALDLVEGKSECPEVRRELLSILKEVNFTLDPASIKNHQKETVYSMPITLLISNR</sequence>
<gene>
    <name evidence="2" type="ORF">IC612_01485</name>
</gene>
<accession>A0A931E7L2</accession>
<evidence type="ECO:0000313" key="3">
    <source>
        <dbReference type="Proteomes" id="UP000694480"/>
    </source>
</evidence>
<name>A0A931E7L2_9FLAO</name>
<comment type="caution">
    <text evidence="2">The sequence shown here is derived from an EMBL/GenBank/DDBJ whole genome shotgun (WGS) entry which is preliminary data.</text>
</comment>
<evidence type="ECO:0000256" key="1">
    <source>
        <dbReference type="SAM" id="SignalP"/>
    </source>
</evidence>